<dbReference type="OrthoDB" id="281357at2"/>
<dbReference type="Proteomes" id="UP000318878">
    <property type="component" value="Unassembled WGS sequence"/>
</dbReference>
<sequence>MSQNFSKHQQNIIRNYYENRDSIAIQKLQENITELYLAEGKKRATVWKRVIGHLEKLKVPKAQIDHLVAKDDATLVAKYLEKLMAKQED</sequence>
<dbReference type="EMBL" id="SJPF01000001">
    <property type="protein sequence ID" value="TWT38580.1"/>
    <property type="molecule type" value="Genomic_DNA"/>
</dbReference>
<comment type="caution">
    <text evidence="1">The sequence shown here is derived from an EMBL/GenBank/DDBJ whole genome shotgun (WGS) entry which is preliminary data.</text>
</comment>
<proteinExistence type="predicted"/>
<protein>
    <recommendedName>
        <fullName evidence="3">Phage protein</fullName>
    </recommendedName>
</protein>
<evidence type="ECO:0000313" key="1">
    <source>
        <dbReference type="EMBL" id="TWT38580.1"/>
    </source>
</evidence>
<gene>
    <name evidence="1" type="ORF">Enr8_02730</name>
</gene>
<evidence type="ECO:0000313" key="2">
    <source>
        <dbReference type="Proteomes" id="UP000318878"/>
    </source>
</evidence>
<accession>A0A5C5VKZ3</accession>
<name>A0A5C5VKZ3_9BACT</name>
<dbReference type="RefSeq" id="WP_146428820.1">
    <property type="nucleotide sequence ID" value="NZ_SJPF01000001.1"/>
</dbReference>
<organism evidence="1 2">
    <name type="scientific">Blastopirellula retiformator</name>
    <dbReference type="NCBI Taxonomy" id="2527970"/>
    <lineage>
        <taxon>Bacteria</taxon>
        <taxon>Pseudomonadati</taxon>
        <taxon>Planctomycetota</taxon>
        <taxon>Planctomycetia</taxon>
        <taxon>Pirellulales</taxon>
        <taxon>Pirellulaceae</taxon>
        <taxon>Blastopirellula</taxon>
    </lineage>
</organism>
<reference evidence="1 2" key="1">
    <citation type="submission" date="2019-02" db="EMBL/GenBank/DDBJ databases">
        <title>Deep-cultivation of Planctomycetes and their phenomic and genomic characterization uncovers novel biology.</title>
        <authorList>
            <person name="Wiegand S."/>
            <person name="Jogler M."/>
            <person name="Boedeker C."/>
            <person name="Pinto D."/>
            <person name="Vollmers J."/>
            <person name="Rivas-Marin E."/>
            <person name="Kohn T."/>
            <person name="Peeters S.H."/>
            <person name="Heuer A."/>
            <person name="Rast P."/>
            <person name="Oberbeckmann S."/>
            <person name="Bunk B."/>
            <person name="Jeske O."/>
            <person name="Meyerdierks A."/>
            <person name="Storesund J.E."/>
            <person name="Kallscheuer N."/>
            <person name="Luecker S."/>
            <person name="Lage O.M."/>
            <person name="Pohl T."/>
            <person name="Merkel B.J."/>
            <person name="Hornburger P."/>
            <person name="Mueller R.-W."/>
            <person name="Bruemmer F."/>
            <person name="Labrenz M."/>
            <person name="Spormann A.M."/>
            <person name="Op Den Camp H."/>
            <person name="Overmann J."/>
            <person name="Amann R."/>
            <person name="Jetten M.S.M."/>
            <person name="Mascher T."/>
            <person name="Medema M.H."/>
            <person name="Devos D.P."/>
            <person name="Kaster A.-K."/>
            <person name="Ovreas L."/>
            <person name="Rohde M."/>
            <person name="Galperin M.Y."/>
            <person name="Jogler C."/>
        </authorList>
    </citation>
    <scope>NUCLEOTIDE SEQUENCE [LARGE SCALE GENOMIC DNA]</scope>
    <source>
        <strain evidence="1 2">Enr8</strain>
    </source>
</reference>
<keyword evidence="2" id="KW-1185">Reference proteome</keyword>
<evidence type="ECO:0008006" key="3">
    <source>
        <dbReference type="Google" id="ProtNLM"/>
    </source>
</evidence>
<dbReference type="AlphaFoldDB" id="A0A5C5VKZ3"/>